<dbReference type="PANTHER" id="PTHR22599">
    <property type="entry name" value="MPS ONE BINDER KINASE ACTIVATOR-LIKE MOB"/>
    <property type="match status" value="1"/>
</dbReference>
<dbReference type="Pfam" id="PF03637">
    <property type="entry name" value="Mob1_phocein"/>
    <property type="match status" value="1"/>
</dbReference>
<dbReference type="InterPro" id="IPR005301">
    <property type="entry name" value="MOB_kinase_act_fam"/>
</dbReference>
<dbReference type="InterPro" id="IPR036703">
    <property type="entry name" value="MOB_kinase_act_sf"/>
</dbReference>
<proteinExistence type="predicted"/>
<dbReference type="SMART" id="SM01388">
    <property type="entry name" value="Mob1_phocein"/>
    <property type="match status" value="1"/>
</dbReference>
<dbReference type="VEuPathDB" id="ToxoDB:cyc_04651"/>
<accession>A0A1D3CYW6</accession>
<name>A0A1D3CYW6_9EIME</name>
<dbReference type="AlphaFoldDB" id="A0A1D3CYW6"/>
<reference evidence="2 3" key="1">
    <citation type="journal article" date="2016" name="BMC Genomics">
        <title>Comparative genomics reveals Cyclospora cayetanensis possesses coccidia-like metabolism and invasion components but unique surface antigens.</title>
        <authorList>
            <person name="Liu S."/>
            <person name="Wang L."/>
            <person name="Zheng H."/>
            <person name="Xu Z."/>
            <person name="Roellig D.M."/>
            <person name="Li N."/>
            <person name="Frace M.A."/>
            <person name="Tang K."/>
            <person name="Arrowood M.J."/>
            <person name="Moss D.M."/>
            <person name="Zhang L."/>
            <person name="Feng Y."/>
            <person name="Xiao L."/>
        </authorList>
    </citation>
    <scope>NUCLEOTIDE SEQUENCE [LARGE SCALE GENOMIC DNA]</scope>
    <source>
        <strain evidence="2 3">CHN_HEN01</strain>
    </source>
</reference>
<dbReference type="SUPFAM" id="SSF101152">
    <property type="entry name" value="Mob1/phocein"/>
    <property type="match status" value="1"/>
</dbReference>
<feature type="region of interest" description="Disordered" evidence="1">
    <location>
        <begin position="19"/>
        <end position="44"/>
    </location>
</feature>
<evidence type="ECO:0000313" key="3">
    <source>
        <dbReference type="Proteomes" id="UP000095192"/>
    </source>
</evidence>
<protein>
    <submittedName>
        <fullName evidence="2">Uncharacterized protein</fullName>
    </submittedName>
</protein>
<evidence type="ECO:0000313" key="2">
    <source>
        <dbReference type="EMBL" id="OEH76356.1"/>
    </source>
</evidence>
<dbReference type="InParanoid" id="A0A1D3CYW6"/>
<gene>
    <name evidence="2" type="ORF">cyc_04651</name>
</gene>
<keyword evidence="3" id="KW-1185">Reference proteome</keyword>
<feature type="region of interest" description="Disordered" evidence="1">
    <location>
        <begin position="375"/>
        <end position="401"/>
    </location>
</feature>
<dbReference type="Gene3D" id="1.20.140.30">
    <property type="entry name" value="MOB kinase activator"/>
    <property type="match status" value="1"/>
</dbReference>
<dbReference type="Proteomes" id="UP000095192">
    <property type="component" value="Unassembled WGS sequence"/>
</dbReference>
<comment type="caution">
    <text evidence="2">The sequence shown here is derived from an EMBL/GenBank/DDBJ whole genome shotgun (WGS) entry which is preliminary data.</text>
</comment>
<organism evidence="2 3">
    <name type="scientific">Cyclospora cayetanensis</name>
    <dbReference type="NCBI Taxonomy" id="88456"/>
    <lineage>
        <taxon>Eukaryota</taxon>
        <taxon>Sar</taxon>
        <taxon>Alveolata</taxon>
        <taxon>Apicomplexa</taxon>
        <taxon>Conoidasida</taxon>
        <taxon>Coccidia</taxon>
        <taxon>Eucoccidiorida</taxon>
        <taxon>Eimeriorina</taxon>
        <taxon>Eimeriidae</taxon>
        <taxon>Cyclospora</taxon>
    </lineage>
</organism>
<dbReference type="EMBL" id="JROU02001480">
    <property type="protein sequence ID" value="OEH76356.1"/>
    <property type="molecule type" value="Genomic_DNA"/>
</dbReference>
<sequence length="429" mass="46477">MEEAQELSTRRGTLLAVTEQGTHADPANHVTLGIDGSHSAHQDADDVLPSEAAGSVGDAQRLLLWSAEPSDLMVPPTAKSTEDKISVSPPTSPSDALFYSLGDIGLRSAMRPPEFLPQRDWLRHLLLQAIEEAQLLFSSLWEACSCPSLGLPAASCMQHRGDTGFLDPAIAFAAAAPSAPKRRLMPVQRHTTPTDGDAQVIMVTDSKTTKIAEEHQDAHGANEATDNPVGVTKRTRVHAGSETGTRIVPTAREYISATMSWAVRQLDDPHVFPPSPIAIGSAEDDTQVEEEDDALRGAASLIVRRLLRCYAHVYLCHLPLLQQHGAVGHTNRCLKRLMFLAVDAQLLEGSEATLEPVSSLADAWLSHSQLRCSRSSPHTGKGVAESHPEKADTSSPPDDWLVPALHKAEECLGLLDREEYPHFGRNEET</sequence>
<evidence type="ECO:0000256" key="1">
    <source>
        <dbReference type="SAM" id="MobiDB-lite"/>
    </source>
</evidence>
<dbReference type="VEuPathDB" id="ToxoDB:LOC34621156"/>